<feature type="transmembrane region" description="Helical" evidence="5">
    <location>
        <begin position="87"/>
        <end position="109"/>
    </location>
</feature>
<keyword evidence="2 5" id="KW-0812">Transmembrane</keyword>
<gene>
    <name evidence="7" type="ORF">ACFQRG_05275</name>
</gene>
<feature type="transmembrane region" description="Helical" evidence="5">
    <location>
        <begin position="121"/>
        <end position="140"/>
    </location>
</feature>
<evidence type="ECO:0000313" key="7">
    <source>
        <dbReference type="EMBL" id="MFC7392388.1"/>
    </source>
</evidence>
<dbReference type="Proteomes" id="UP001596505">
    <property type="component" value="Unassembled WGS sequence"/>
</dbReference>
<feature type="transmembrane region" description="Helical" evidence="5">
    <location>
        <begin position="152"/>
        <end position="173"/>
    </location>
</feature>
<evidence type="ECO:0000256" key="5">
    <source>
        <dbReference type="SAM" id="Phobius"/>
    </source>
</evidence>
<feature type="transmembrane region" description="Helical" evidence="5">
    <location>
        <begin position="229"/>
        <end position="248"/>
    </location>
</feature>
<dbReference type="PANTHER" id="PTHR42770">
    <property type="entry name" value="AMINO ACID TRANSPORTER-RELATED"/>
    <property type="match status" value="1"/>
</dbReference>
<sequence>MTDKTILKRSLGLWAIVGLGLGYMTPTVVFDTFGIVSGDTNGVVPLAYLAAMVAMLFTALSYGKMVRVFPSAGSAYTYTKETINPHLGFMVGWAALLDYILLPMVNALIIRIYMQSLFPSVPAWIWVVCYVIIVTGIIVWSMNSTSNVNMFLLVFSIALILAFIVLAFIQLFHGMGQGTIFTTVPLFHSNVHVSSVLMGATVVCFSFIGFDAVTMYTEEAKDPKAVPKAIMLTVLIGGGIFFIAAYFTQSLFPNISHFKNTDDTLPEIGLYVGGKIFQLLFIAGGFACTLASGLSSHASVSRLLYVMGRNGVFPKKLFGYVHPKFRTPVFDIVLVGAISLFAIAPSLDLISSVINFGALIAFTFVNFSVIAYFVFRKKRYKTGRDVFSYIILPLIGAGCTGVLWYFLHGDALKGGIVWVIIGFIYMLFKTKFFRAKLADFGFDEAEKPTELNG</sequence>
<feature type="transmembrane region" description="Helical" evidence="5">
    <location>
        <begin position="268"/>
        <end position="294"/>
    </location>
</feature>
<dbReference type="PANTHER" id="PTHR42770:SF8">
    <property type="entry name" value="PUTRESCINE IMPORTER PUUP"/>
    <property type="match status" value="1"/>
</dbReference>
<protein>
    <submittedName>
        <fullName evidence="7">APC family permease</fullName>
    </submittedName>
</protein>
<comment type="subcellular location">
    <subcellularLocation>
        <location evidence="1">Membrane</location>
        <topology evidence="1">Multi-pass membrane protein</topology>
    </subcellularLocation>
</comment>
<organism evidence="7 8">
    <name type="scientific">Scopulibacillus cellulosilyticus</name>
    <dbReference type="NCBI Taxonomy" id="2665665"/>
    <lineage>
        <taxon>Bacteria</taxon>
        <taxon>Bacillati</taxon>
        <taxon>Bacillota</taxon>
        <taxon>Bacilli</taxon>
        <taxon>Bacillales</taxon>
        <taxon>Sporolactobacillaceae</taxon>
        <taxon>Scopulibacillus</taxon>
    </lineage>
</organism>
<dbReference type="InterPro" id="IPR004841">
    <property type="entry name" value="AA-permease/SLC12A_dom"/>
</dbReference>
<keyword evidence="3 5" id="KW-1133">Transmembrane helix</keyword>
<accession>A0ABW2PSL4</accession>
<evidence type="ECO:0000256" key="3">
    <source>
        <dbReference type="ARBA" id="ARBA00022989"/>
    </source>
</evidence>
<dbReference type="PIRSF" id="PIRSF006060">
    <property type="entry name" value="AA_transporter"/>
    <property type="match status" value="1"/>
</dbReference>
<dbReference type="RefSeq" id="WP_380964460.1">
    <property type="nucleotide sequence ID" value="NZ_JBHTCO010000004.1"/>
</dbReference>
<evidence type="ECO:0000313" key="8">
    <source>
        <dbReference type="Proteomes" id="UP001596505"/>
    </source>
</evidence>
<reference evidence="8" key="1">
    <citation type="journal article" date="2019" name="Int. J. Syst. Evol. Microbiol.">
        <title>The Global Catalogue of Microorganisms (GCM) 10K type strain sequencing project: providing services to taxonomists for standard genome sequencing and annotation.</title>
        <authorList>
            <consortium name="The Broad Institute Genomics Platform"/>
            <consortium name="The Broad Institute Genome Sequencing Center for Infectious Disease"/>
            <person name="Wu L."/>
            <person name="Ma J."/>
        </authorList>
    </citation>
    <scope>NUCLEOTIDE SEQUENCE [LARGE SCALE GENOMIC DNA]</scope>
    <source>
        <strain evidence="8">CGMCC 1.16305</strain>
    </source>
</reference>
<comment type="caution">
    <text evidence="7">The sequence shown here is derived from an EMBL/GenBank/DDBJ whole genome shotgun (WGS) entry which is preliminary data.</text>
</comment>
<evidence type="ECO:0000256" key="2">
    <source>
        <dbReference type="ARBA" id="ARBA00022692"/>
    </source>
</evidence>
<feature type="transmembrane region" description="Helical" evidence="5">
    <location>
        <begin position="193"/>
        <end position="217"/>
    </location>
</feature>
<dbReference type="Pfam" id="PF00324">
    <property type="entry name" value="AA_permease"/>
    <property type="match status" value="1"/>
</dbReference>
<feature type="transmembrane region" description="Helical" evidence="5">
    <location>
        <begin position="411"/>
        <end position="428"/>
    </location>
</feature>
<proteinExistence type="predicted"/>
<dbReference type="Gene3D" id="1.20.1740.10">
    <property type="entry name" value="Amino acid/polyamine transporter I"/>
    <property type="match status" value="1"/>
</dbReference>
<dbReference type="InterPro" id="IPR050367">
    <property type="entry name" value="APC_superfamily"/>
</dbReference>
<dbReference type="EMBL" id="JBHTCO010000004">
    <property type="protein sequence ID" value="MFC7392388.1"/>
    <property type="molecule type" value="Genomic_DNA"/>
</dbReference>
<feature type="transmembrane region" description="Helical" evidence="5">
    <location>
        <begin position="386"/>
        <end position="405"/>
    </location>
</feature>
<keyword evidence="4 5" id="KW-0472">Membrane</keyword>
<feature type="transmembrane region" description="Helical" evidence="5">
    <location>
        <begin position="353"/>
        <end position="374"/>
    </location>
</feature>
<evidence type="ECO:0000259" key="6">
    <source>
        <dbReference type="Pfam" id="PF00324"/>
    </source>
</evidence>
<evidence type="ECO:0000256" key="1">
    <source>
        <dbReference type="ARBA" id="ARBA00004141"/>
    </source>
</evidence>
<feature type="transmembrane region" description="Helical" evidence="5">
    <location>
        <begin position="12"/>
        <end position="36"/>
    </location>
</feature>
<feature type="transmembrane region" description="Helical" evidence="5">
    <location>
        <begin position="329"/>
        <end position="347"/>
    </location>
</feature>
<feature type="domain" description="Amino acid permease/ SLC12A" evidence="6">
    <location>
        <begin position="20"/>
        <end position="397"/>
    </location>
</feature>
<name>A0ABW2PSL4_9BACL</name>
<feature type="transmembrane region" description="Helical" evidence="5">
    <location>
        <begin position="42"/>
        <end position="62"/>
    </location>
</feature>
<keyword evidence="8" id="KW-1185">Reference proteome</keyword>
<evidence type="ECO:0000256" key="4">
    <source>
        <dbReference type="ARBA" id="ARBA00023136"/>
    </source>
</evidence>